<accession>A0AAD0HL41</accession>
<dbReference type="AlphaFoldDB" id="A0AAD0HL41"/>
<dbReference type="Pfam" id="PF06199">
    <property type="entry name" value="Phage_tail_2"/>
    <property type="match status" value="1"/>
</dbReference>
<evidence type="ECO:0000313" key="1">
    <source>
        <dbReference type="EMBL" id="AVM23273.1"/>
    </source>
</evidence>
<sequence length="174" mass="19190">MVNLLNGKDEVYFVQTMKSTDTEGSFVAFQTEGSHTKEQDSLDESTKSGRIVGYGTKSETIELSYYAADDDPGQKDIEAAYDNEEAVQVWKVNLNLNKNGKHDSEYGHAIIENLEKSAPQDGFIEVSTTLPVLGKTFKDELDPLDPAFIAKIRSTAGADGFKQFGELNKKVETP</sequence>
<name>A0AAD0HL41_BACPU</name>
<evidence type="ECO:0000313" key="2">
    <source>
        <dbReference type="Proteomes" id="UP000264960"/>
    </source>
</evidence>
<organism evidence="1 2">
    <name type="scientific">Bacillus pumilus</name>
    <name type="common">Bacillus mesentericus</name>
    <dbReference type="NCBI Taxonomy" id="1408"/>
    <lineage>
        <taxon>Bacteria</taxon>
        <taxon>Bacillati</taxon>
        <taxon>Bacillota</taxon>
        <taxon>Bacilli</taxon>
        <taxon>Bacillales</taxon>
        <taxon>Bacillaceae</taxon>
        <taxon>Bacillus</taxon>
    </lineage>
</organism>
<proteinExistence type="predicted"/>
<dbReference type="InterPro" id="IPR011855">
    <property type="entry name" value="Phgtail_TP901_1"/>
</dbReference>
<dbReference type="InterPro" id="IPR022345">
    <property type="entry name" value="Phage_69_Orf23_MTP"/>
</dbReference>
<dbReference type="PRINTS" id="PR01997">
    <property type="entry name" value="MTP2FAMILY"/>
</dbReference>
<dbReference type="EMBL" id="CP027116">
    <property type="protein sequence ID" value="AVM23273.1"/>
    <property type="molecule type" value="Genomic_DNA"/>
</dbReference>
<dbReference type="Proteomes" id="UP000264960">
    <property type="component" value="Chromosome"/>
</dbReference>
<dbReference type="RefSeq" id="WP_117729831.1">
    <property type="nucleotide sequence ID" value="NZ_CP027116.1"/>
</dbReference>
<dbReference type="NCBIfam" id="TIGR02126">
    <property type="entry name" value="phgtail_TP901_1"/>
    <property type="match status" value="1"/>
</dbReference>
<reference evidence="1 2" key="1">
    <citation type="submission" date="2018-02" db="EMBL/GenBank/DDBJ databases">
        <title>The complete genome of two Bacillus pumilus strains from Cuatro Cienegas, Coahuila, Mexico.</title>
        <authorList>
            <person name="Zarza E."/>
            <person name="Alcaraz L.D."/>
            <person name="Aguilar-Salinas B."/>
            <person name="Islas A."/>
            <person name="Olmedo-Alvarez G."/>
        </authorList>
    </citation>
    <scope>NUCLEOTIDE SEQUENCE [LARGE SCALE GENOMIC DNA]</scope>
    <source>
        <strain evidence="1 2">145</strain>
    </source>
</reference>
<gene>
    <name evidence="1" type="ORF">C5695_05300</name>
</gene>
<protein>
    <submittedName>
        <fullName evidence="1">Phage major tail protein, TP901-1 family</fullName>
    </submittedName>
</protein>